<dbReference type="Proteomes" id="UP000587070">
    <property type="component" value="Unassembled WGS sequence"/>
</dbReference>
<dbReference type="Gene3D" id="3.30.450.90">
    <property type="match status" value="1"/>
</dbReference>
<dbReference type="Pfam" id="PF00437">
    <property type="entry name" value="T2SSE"/>
    <property type="match status" value="1"/>
</dbReference>
<dbReference type="Gene3D" id="3.40.50.300">
    <property type="entry name" value="P-loop containing nucleotide triphosphate hydrolases"/>
    <property type="match status" value="1"/>
</dbReference>
<feature type="domain" description="Bacterial type II secretion system protein E" evidence="2">
    <location>
        <begin position="207"/>
        <end position="221"/>
    </location>
</feature>
<protein>
    <submittedName>
        <fullName evidence="3">Twitching motility protein PilT</fullName>
    </submittedName>
</protein>
<evidence type="ECO:0000256" key="1">
    <source>
        <dbReference type="ARBA" id="ARBA00006611"/>
    </source>
</evidence>
<dbReference type="GO" id="GO:0016887">
    <property type="term" value="F:ATP hydrolysis activity"/>
    <property type="evidence" value="ECO:0007669"/>
    <property type="project" value="InterPro"/>
</dbReference>
<dbReference type="AlphaFoldDB" id="A0A840G2Y3"/>
<reference evidence="3 4" key="1">
    <citation type="submission" date="2020-08" db="EMBL/GenBank/DDBJ databases">
        <title>Genome sequencing of Purple Non-Sulfur Bacteria from various extreme environments.</title>
        <authorList>
            <person name="Mayer M."/>
        </authorList>
    </citation>
    <scope>NUCLEOTIDE SEQUENCE [LARGE SCALE GENOMIC DNA]</scope>
    <source>
        <strain evidence="3 4">2761</strain>
    </source>
</reference>
<keyword evidence="4" id="KW-1185">Reference proteome</keyword>
<dbReference type="InterPro" id="IPR006321">
    <property type="entry name" value="PilT/PilU"/>
</dbReference>
<evidence type="ECO:0000313" key="4">
    <source>
        <dbReference type="Proteomes" id="UP000587070"/>
    </source>
</evidence>
<dbReference type="RefSeq" id="WP_153117613.1">
    <property type="nucleotide sequence ID" value="NZ_JACIGE010000013.1"/>
</dbReference>
<dbReference type="InterPro" id="IPR001482">
    <property type="entry name" value="T2SS/T4SS_dom"/>
</dbReference>
<dbReference type="PANTHER" id="PTHR30486">
    <property type="entry name" value="TWITCHING MOTILITY PROTEIN PILT"/>
    <property type="match status" value="1"/>
</dbReference>
<dbReference type="NCBIfam" id="TIGR01420">
    <property type="entry name" value="pilT_fam"/>
    <property type="match status" value="1"/>
</dbReference>
<dbReference type="CDD" id="cd01131">
    <property type="entry name" value="PilT"/>
    <property type="match status" value="1"/>
</dbReference>
<accession>A0A840G2Y3</accession>
<sequence>MSAISFSLNGAPARAVFDALLDAMVENSASDLHLSADRPPSWRVHGEISTLSEEIWSPERMRELLTSLLAAGQHADLVQKGSVDLGHSSGCGERFRINVFRSLGQTALVARHLPSRFASFAELRLPKSLRDLAYLPAGMVLVTGVTGSGKSTTLATIINEINSNNQAHILTIEDPVEFVHTPKKAIISHRELHTDVPDFASAVKSSLREDPDVILVGELRDTETMRAALTAAETGHLVFSTLHTADATGAIERFVGAFPGQEQSVARHRLSLVLKAVVAQQLLPSAEHAGRTAAVEVLQVTSAVANLIASGRTAQIYSAIESGREAGMQTFDHSLSSLARDKLISVEEGRRRARDVQNFDRLLRAGRSD</sequence>
<proteinExistence type="inferred from homology"/>
<dbReference type="GO" id="GO:0005524">
    <property type="term" value="F:ATP binding"/>
    <property type="evidence" value="ECO:0007669"/>
    <property type="project" value="InterPro"/>
</dbReference>
<dbReference type="PANTHER" id="PTHR30486:SF16">
    <property type="entry name" value="TWITCHING MOTILITY PROTEIN PILT"/>
    <property type="match status" value="1"/>
</dbReference>
<dbReference type="SUPFAM" id="SSF52540">
    <property type="entry name" value="P-loop containing nucleoside triphosphate hydrolases"/>
    <property type="match status" value="1"/>
</dbReference>
<evidence type="ECO:0000259" key="2">
    <source>
        <dbReference type="PROSITE" id="PS00662"/>
    </source>
</evidence>
<dbReference type="PROSITE" id="PS00662">
    <property type="entry name" value="T2SP_E"/>
    <property type="match status" value="1"/>
</dbReference>
<dbReference type="EMBL" id="JACIGE010000013">
    <property type="protein sequence ID" value="MBB4248704.1"/>
    <property type="molecule type" value="Genomic_DNA"/>
</dbReference>
<comment type="caution">
    <text evidence="3">The sequence shown here is derived from an EMBL/GenBank/DDBJ whole genome shotgun (WGS) entry which is preliminary data.</text>
</comment>
<gene>
    <name evidence="3" type="ORF">GGD90_003104</name>
</gene>
<name>A0A840G2Y3_RHOTE</name>
<dbReference type="InterPro" id="IPR050921">
    <property type="entry name" value="T4SS_GSP_E_ATPase"/>
</dbReference>
<comment type="similarity">
    <text evidence="1">Belongs to the GSP E family.</text>
</comment>
<evidence type="ECO:0000313" key="3">
    <source>
        <dbReference type="EMBL" id="MBB4248704.1"/>
    </source>
</evidence>
<organism evidence="3 4">
    <name type="scientific">Rhodocyclus tenuis</name>
    <name type="common">Rhodospirillum tenue</name>
    <dbReference type="NCBI Taxonomy" id="1066"/>
    <lineage>
        <taxon>Bacteria</taxon>
        <taxon>Pseudomonadati</taxon>
        <taxon>Pseudomonadota</taxon>
        <taxon>Betaproteobacteria</taxon>
        <taxon>Rhodocyclales</taxon>
        <taxon>Rhodocyclaceae</taxon>
        <taxon>Rhodocyclus</taxon>
    </lineage>
</organism>
<dbReference type="OrthoDB" id="6189814at2"/>
<dbReference type="InterPro" id="IPR027417">
    <property type="entry name" value="P-loop_NTPase"/>
</dbReference>